<dbReference type="EMBL" id="RBKS01000001">
    <property type="protein sequence ID" value="RKR76293.1"/>
    <property type="molecule type" value="Genomic_DNA"/>
</dbReference>
<proteinExistence type="predicted"/>
<organism evidence="2 3">
    <name type="scientific">Frondihabitans australicus</name>
    <dbReference type="NCBI Taxonomy" id="386892"/>
    <lineage>
        <taxon>Bacteria</taxon>
        <taxon>Bacillati</taxon>
        <taxon>Actinomycetota</taxon>
        <taxon>Actinomycetes</taxon>
        <taxon>Micrococcales</taxon>
        <taxon>Microbacteriaceae</taxon>
        <taxon>Frondihabitans</taxon>
    </lineage>
</organism>
<sequence length="642" mass="72178">MSAYSSDVDIDDVFDETLYGLMPMAEVVSGSLNTSSIDKGLVLRWRQRLRRSGVLTLVCEWREADSAERYRGGRKPTIDDEVILTLMLVLVAERSALKGTILGHALGHRLTNAAKEALGISHLFDGTTRNWNQLARRAVRRLTKTWDAWGGGRKCAIGRLEREKLEEDLAENEDFVEEMMSRGDKFTCALIQMTLEELPRSVRRQNTVALTVDQTALEAVSQLAPWRRDTNGLEKFERYADMDPEDPESEVERVVLEPQAGLYPVEKGAAVKDSAGVTTWVASDWQMAFMGNVMLGVYEDPSADNTLAPPQLAYAGSLSAPNKRIGEHTIALVDIIMGRGTKISRLSFDKGYTQLTVEKFHRPLRERGIKVVKDYKGGKVGGQKGITNGFGGAHFVEGDWYCASTPKELLEATIRYDDGLITVEEYWRDIDLRQAYKLHIKDHNPNPSSVKYQCPAMGDSATVDCPLRTMTKKALQKDNLAPINESQILERDVDICCKKSLNIPIAESEKESGQKYGYATRAHNRVYKADRASSESANDFLHNDASVLSDPTNRPMRGLAVAQLAWALMLVAFNMTRIAQYMHERFKLEQKNLAIKLRTGITVPMPKPGARRRPPKRLRDRNDRSHYRRGYKARPTVVVSRT</sequence>
<evidence type="ECO:0000313" key="2">
    <source>
        <dbReference type="EMBL" id="RKR76293.1"/>
    </source>
</evidence>
<gene>
    <name evidence="2" type="ORF">C8E83_3461</name>
</gene>
<dbReference type="Proteomes" id="UP000280008">
    <property type="component" value="Unassembled WGS sequence"/>
</dbReference>
<feature type="region of interest" description="Disordered" evidence="1">
    <location>
        <begin position="601"/>
        <end position="642"/>
    </location>
</feature>
<keyword evidence="3" id="KW-1185">Reference proteome</keyword>
<dbReference type="AlphaFoldDB" id="A0A495IJY6"/>
<evidence type="ECO:0000256" key="1">
    <source>
        <dbReference type="SAM" id="MobiDB-lite"/>
    </source>
</evidence>
<reference evidence="2 3" key="1">
    <citation type="submission" date="2018-10" db="EMBL/GenBank/DDBJ databases">
        <title>Sequencing the genomes of 1000 actinobacteria strains.</title>
        <authorList>
            <person name="Klenk H.-P."/>
        </authorList>
    </citation>
    <scope>NUCLEOTIDE SEQUENCE [LARGE SCALE GENOMIC DNA]</scope>
    <source>
        <strain evidence="2 3">DSM 17894</strain>
    </source>
</reference>
<protein>
    <submittedName>
        <fullName evidence="2">Uncharacterized protein</fullName>
    </submittedName>
</protein>
<comment type="caution">
    <text evidence="2">The sequence shown here is derived from an EMBL/GenBank/DDBJ whole genome shotgun (WGS) entry which is preliminary data.</text>
</comment>
<name>A0A495IJY6_9MICO</name>
<evidence type="ECO:0000313" key="3">
    <source>
        <dbReference type="Proteomes" id="UP000280008"/>
    </source>
</evidence>
<accession>A0A495IJY6</accession>
<feature type="compositionally biased region" description="Basic residues" evidence="1">
    <location>
        <begin position="609"/>
        <end position="619"/>
    </location>
</feature>